<dbReference type="EMBL" id="VFSU01000011">
    <property type="protein sequence ID" value="TPE63725.1"/>
    <property type="molecule type" value="Genomic_DNA"/>
</dbReference>
<dbReference type="Proteomes" id="UP000319897">
    <property type="component" value="Unassembled WGS sequence"/>
</dbReference>
<feature type="signal peptide" evidence="1">
    <location>
        <begin position="1"/>
        <end position="19"/>
    </location>
</feature>
<name>A0A501XTE4_9SPHN</name>
<dbReference type="InterPro" id="IPR017946">
    <property type="entry name" value="PLC-like_Pdiesterase_TIM-brl"/>
</dbReference>
<dbReference type="Gene3D" id="3.20.20.190">
    <property type="entry name" value="Phosphatidylinositol (PI) phosphodiesterase"/>
    <property type="match status" value="1"/>
</dbReference>
<dbReference type="CDD" id="cd08589">
    <property type="entry name" value="PI-PLCc_SaPLC1_like"/>
    <property type="match status" value="1"/>
</dbReference>
<reference evidence="2 3" key="1">
    <citation type="submission" date="2019-06" db="EMBL/GenBank/DDBJ databases">
        <authorList>
            <person name="Lee I."/>
            <person name="Jang G.I."/>
            <person name="Hwang C.Y."/>
        </authorList>
    </citation>
    <scope>NUCLEOTIDE SEQUENCE [LARGE SCALE GENOMIC DNA]</scope>
    <source>
        <strain evidence="2 3">PAMC 28131</strain>
    </source>
</reference>
<proteinExistence type="predicted"/>
<keyword evidence="3" id="KW-1185">Reference proteome</keyword>
<dbReference type="GO" id="GO:0006629">
    <property type="term" value="P:lipid metabolic process"/>
    <property type="evidence" value="ECO:0007669"/>
    <property type="project" value="InterPro"/>
</dbReference>
<evidence type="ECO:0008006" key="4">
    <source>
        <dbReference type="Google" id="ProtNLM"/>
    </source>
</evidence>
<dbReference type="Pfam" id="PF16670">
    <property type="entry name" value="PI-PLC-C1"/>
    <property type="match status" value="1"/>
</dbReference>
<organism evidence="2 3">
    <name type="scientific">Sandaracinobacter neustonicus</name>
    <dbReference type="NCBI Taxonomy" id="1715348"/>
    <lineage>
        <taxon>Bacteria</taxon>
        <taxon>Pseudomonadati</taxon>
        <taxon>Pseudomonadota</taxon>
        <taxon>Alphaproteobacteria</taxon>
        <taxon>Sphingomonadales</taxon>
        <taxon>Sphingosinicellaceae</taxon>
        <taxon>Sandaracinobacter</taxon>
    </lineage>
</organism>
<gene>
    <name evidence="2" type="ORF">FJQ54_02400</name>
</gene>
<evidence type="ECO:0000256" key="1">
    <source>
        <dbReference type="SAM" id="SignalP"/>
    </source>
</evidence>
<dbReference type="RefSeq" id="WP_140926765.1">
    <property type="nucleotide sequence ID" value="NZ_VFSU01000011.1"/>
</dbReference>
<dbReference type="OrthoDB" id="195526at2"/>
<dbReference type="GO" id="GO:0008081">
    <property type="term" value="F:phosphoric diester hydrolase activity"/>
    <property type="evidence" value="ECO:0007669"/>
    <property type="project" value="InterPro"/>
</dbReference>
<feature type="chain" id="PRO_5021318367" description="Calcium-dependent phosphoinositide phospholipase C" evidence="1">
    <location>
        <begin position="20"/>
        <end position="393"/>
    </location>
</feature>
<dbReference type="SUPFAM" id="SSF51695">
    <property type="entry name" value="PLC-like phosphodiesterases"/>
    <property type="match status" value="1"/>
</dbReference>
<sequence>MFTRMMPLLALALATPLLAKPPVEAPHLSDKLPLNRIQVLGTHNSYSQGVDPRVLALIDQRIPSMGKMLGAMPEEKRREFLLAHPNDVTFSEALNYRHPSLTEQLKLGVRAIELDLNADPQGGAYADPAAYRFLRGQGVSDLLPFDPAPLAAPGLKVLHMADVDFRSSCPTFRGCLQEMKTWSDANPGHVPVFVMLEAKVQAMPIVPGSASPPPFTAETYDEIDRTILEVFGRDALITPDDVRGRYSTLEQAVLAGNWPKLGDARGKFIFQLITATGRDGASAYLEGHPGLKGRVAFLDSQPGQDHAAFILDDNALVRGAEIRDAVKKGYIVRSRADIETYEAKVNDMRRAEAAFASGAQIVSTDFEVAGNNYGTPYVVTLPGGGPAREVPKK</sequence>
<comment type="caution">
    <text evidence="2">The sequence shown here is derived from an EMBL/GenBank/DDBJ whole genome shotgun (WGS) entry which is preliminary data.</text>
</comment>
<dbReference type="AlphaFoldDB" id="A0A501XTE4"/>
<dbReference type="InterPro" id="IPR032075">
    <property type="entry name" value="PI-PLC-C1"/>
</dbReference>
<evidence type="ECO:0000313" key="2">
    <source>
        <dbReference type="EMBL" id="TPE63725.1"/>
    </source>
</evidence>
<keyword evidence="1" id="KW-0732">Signal</keyword>
<accession>A0A501XTE4</accession>
<protein>
    <recommendedName>
        <fullName evidence="4">Calcium-dependent phosphoinositide phospholipase C</fullName>
    </recommendedName>
</protein>
<evidence type="ECO:0000313" key="3">
    <source>
        <dbReference type="Proteomes" id="UP000319897"/>
    </source>
</evidence>